<evidence type="ECO:0000313" key="3">
    <source>
        <dbReference type="Proteomes" id="UP000199286"/>
    </source>
</evidence>
<dbReference type="RefSeq" id="WP_089884697.1">
    <property type="nucleotide sequence ID" value="NZ_FNPF01000015.1"/>
</dbReference>
<accession>A0A1H3M2H0</accession>
<dbReference type="EMBL" id="FNPF01000015">
    <property type="protein sequence ID" value="SDY70215.1"/>
    <property type="molecule type" value="Genomic_DNA"/>
</dbReference>
<reference evidence="2 3" key="1">
    <citation type="submission" date="2016-10" db="EMBL/GenBank/DDBJ databases">
        <authorList>
            <person name="de Groot N.N."/>
        </authorList>
    </citation>
    <scope>NUCLEOTIDE SEQUENCE [LARGE SCALE GENOMIC DNA]</scope>
    <source>
        <strain evidence="2 3">DSM 26880</strain>
    </source>
</reference>
<dbReference type="Proteomes" id="UP000199286">
    <property type="component" value="Unassembled WGS sequence"/>
</dbReference>
<keyword evidence="1" id="KW-0812">Transmembrane</keyword>
<dbReference type="InterPro" id="IPR046575">
    <property type="entry name" value="DUF6635"/>
</dbReference>
<protein>
    <submittedName>
        <fullName evidence="2">Uncharacterized protein</fullName>
    </submittedName>
</protein>
<evidence type="ECO:0000313" key="2">
    <source>
        <dbReference type="EMBL" id="SDY70215.1"/>
    </source>
</evidence>
<feature type="transmembrane region" description="Helical" evidence="1">
    <location>
        <begin position="133"/>
        <end position="151"/>
    </location>
</feature>
<name>A0A1H3M2H0_9RHOB</name>
<dbReference type="OrthoDB" id="9342581at2"/>
<dbReference type="STRING" id="321339.SAMN05444340_11540"/>
<dbReference type="AlphaFoldDB" id="A0A1H3M2H0"/>
<dbReference type="Pfam" id="PF20340">
    <property type="entry name" value="DUF6635"/>
    <property type="match status" value="1"/>
</dbReference>
<feature type="transmembrane region" description="Helical" evidence="1">
    <location>
        <begin position="201"/>
        <end position="226"/>
    </location>
</feature>
<organism evidence="2 3">
    <name type="scientific">Citreimonas salinaria</name>
    <dbReference type="NCBI Taxonomy" id="321339"/>
    <lineage>
        <taxon>Bacteria</taxon>
        <taxon>Pseudomonadati</taxon>
        <taxon>Pseudomonadota</taxon>
        <taxon>Alphaproteobacteria</taxon>
        <taxon>Rhodobacterales</taxon>
        <taxon>Roseobacteraceae</taxon>
        <taxon>Citreimonas</taxon>
    </lineage>
</organism>
<sequence length="281" mass="30673">MAIDYEVREGDPFERARDRVDAFVEETFSWRGALRLHRHTLGWDLLRAPVNVALAPVHLLVRIFAAVLDLLRLRRAAAGLNSFLASIVLPTATGRHIEHKVAADFLRLPQLKASEPGSPADLALKTYSATRSAVSEITTAVIAILIGALIFRSLTPGVVSMAPTVADALVRDRAIGSFWLGENLGSAWYGIFQPGASVSQIGWTVAVLLMAASLVTAFAGLLADPIQARLGIHRRRLLRLVDAIESDMAGRPSRSFAARELYYARFTDIFDAVAALSRHLR</sequence>
<keyword evidence="1" id="KW-0472">Membrane</keyword>
<gene>
    <name evidence="2" type="ORF">SAMN05444340_11540</name>
</gene>
<proteinExistence type="predicted"/>
<keyword evidence="1" id="KW-1133">Transmembrane helix</keyword>
<evidence type="ECO:0000256" key="1">
    <source>
        <dbReference type="SAM" id="Phobius"/>
    </source>
</evidence>
<keyword evidence="3" id="KW-1185">Reference proteome</keyword>